<organism evidence="2 3">
    <name type="scientific">Drosophila lebanonensis</name>
    <name type="common">Fruit fly</name>
    <name type="synonym">Scaptodrosophila lebanonensis</name>
    <dbReference type="NCBI Taxonomy" id="7225"/>
    <lineage>
        <taxon>Eukaryota</taxon>
        <taxon>Metazoa</taxon>
        <taxon>Ecdysozoa</taxon>
        <taxon>Arthropoda</taxon>
        <taxon>Hexapoda</taxon>
        <taxon>Insecta</taxon>
        <taxon>Pterygota</taxon>
        <taxon>Neoptera</taxon>
        <taxon>Endopterygota</taxon>
        <taxon>Diptera</taxon>
        <taxon>Brachycera</taxon>
        <taxon>Muscomorpha</taxon>
        <taxon>Ephydroidea</taxon>
        <taxon>Drosophilidae</taxon>
        <taxon>Scaptodrosophila</taxon>
    </lineage>
</organism>
<dbReference type="CDD" id="cd16021">
    <property type="entry name" value="ALP_like"/>
    <property type="match status" value="1"/>
</dbReference>
<dbReference type="OrthoDB" id="413313at2759"/>
<dbReference type="InterPro" id="IPR004245">
    <property type="entry name" value="DUF229"/>
</dbReference>
<sequence length="658" mass="76296">MSLRCQVLKQRIQCIFFGTLIALLPGPSASIEEPSASTKEAGQQYYVYNAKCQIPFVNPFTLDVMKNMKEHVFEECSEERDLIESKFDFDLRQYRVSIPANLSEAYLNSTGHQTITCSYQEIKRDMEAEVPDNAYAESKAYYLPHRMIVPIDTDFMITKCYMRNATTVLNEVQEDAFSFVQDKLPPQKIEHYMLEREQKPSVLIMGLDSVSRINFRRTMPKMFEFVNEEGWYEMQGYNKVGDNTFPNILAALTGHSEAGSRAICNVSEVNCLDRLPFIWRNYKQANYLTAYGEDCVELNALQYLKPGFLKQPTDYYLRHFIVALEDKFKLRHRFGNVYCVGRHLSFNYVFDFGLQFVERFVNETPIFGLLWSNSFTHDDFAAPAALDEHFLDYMERFEAAGLFENSIVVLMSDHGHRYDEIVRHGPNGFLEERLPMMFIYVPPWFRQKYPHLVKNLGKNRDRLSSNFDLYMTLRHLLQLDSQSMADIEPKAPQCASCQSLLFELPFNRSCQEAGIDEHWCSCHPTQDATNESFARPIALAVVQYMNDHLRKQHLTDLCHDYTLKHLDSLQLKMPVDANDEPRNANESYFVVNFKTNPNSAHFETTVLYKSITGGVEMNMDFISRLNSHAKDSGCVALEIPRKYCICKNSVRMEDQLHA</sequence>
<dbReference type="RefSeq" id="XP_030377829.1">
    <property type="nucleotide sequence ID" value="XM_030521969.1"/>
</dbReference>
<dbReference type="PANTHER" id="PTHR10974:SF9">
    <property type="entry name" value="DUF229 DOMAIN CONTAINING PROTEIN-RELATED"/>
    <property type="match status" value="1"/>
</dbReference>
<dbReference type="Proteomes" id="UP000504634">
    <property type="component" value="Unplaced"/>
</dbReference>
<dbReference type="FunFam" id="3.40.720.10:FF:000017">
    <property type="entry name" value="Predicted protein"/>
    <property type="match status" value="1"/>
</dbReference>
<dbReference type="GO" id="GO:0005615">
    <property type="term" value="C:extracellular space"/>
    <property type="evidence" value="ECO:0007669"/>
    <property type="project" value="TreeGrafter"/>
</dbReference>
<reference evidence="3" key="1">
    <citation type="submission" date="2025-08" db="UniProtKB">
        <authorList>
            <consortium name="RefSeq"/>
        </authorList>
    </citation>
    <scope>IDENTIFICATION</scope>
    <source>
        <strain evidence="3">11010-0011.00</strain>
        <tissue evidence="3">Whole body</tissue>
    </source>
</reference>
<keyword evidence="1" id="KW-0732">Signal</keyword>
<protein>
    <submittedName>
        <fullName evidence="3">Uncharacterized protein LOC115626587</fullName>
    </submittedName>
</protein>
<feature type="chain" id="PRO_5027090206" evidence="1">
    <location>
        <begin position="31"/>
        <end position="658"/>
    </location>
</feature>
<name>A0A6J2TP60_DROLE</name>
<dbReference type="PANTHER" id="PTHR10974">
    <property type="entry name" value="FI08016P-RELATED"/>
    <property type="match status" value="1"/>
</dbReference>
<feature type="signal peptide" evidence="1">
    <location>
        <begin position="1"/>
        <end position="30"/>
    </location>
</feature>
<gene>
    <name evidence="3" type="primary">LOC115626587</name>
</gene>
<proteinExistence type="predicted"/>
<evidence type="ECO:0000313" key="3">
    <source>
        <dbReference type="RefSeq" id="XP_030377829.1"/>
    </source>
</evidence>
<dbReference type="InterPro" id="IPR017850">
    <property type="entry name" value="Alkaline_phosphatase_core_sf"/>
</dbReference>
<dbReference type="SUPFAM" id="SSF53649">
    <property type="entry name" value="Alkaline phosphatase-like"/>
    <property type="match status" value="1"/>
</dbReference>
<dbReference type="GeneID" id="115626587"/>
<evidence type="ECO:0000313" key="2">
    <source>
        <dbReference type="Proteomes" id="UP000504634"/>
    </source>
</evidence>
<dbReference type="Gene3D" id="3.40.720.10">
    <property type="entry name" value="Alkaline Phosphatase, subunit A"/>
    <property type="match status" value="1"/>
</dbReference>
<keyword evidence="2" id="KW-1185">Reference proteome</keyword>
<dbReference type="AlphaFoldDB" id="A0A6J2TP60"/>
<dbReference type="Pfam" id="PF02995">
    <property type="entry name" value="DUF229"/>
    <property type="match status" value="1"/>
</dbReference>
<evidence type="ECO:0000256" key="1">
    <source>
        <dbReference type="SAM" id="SignalP"/>
    </source>
</evidence>
<accession>A0A6J2TP60</accession>